<dbReference type="Proteomes" id="UP001334248">
    <property type="component" value="Unassembled WGS sequence"/>
</dbReference>
<feature type="compositionally biased region" description="Polar residues" evidence="1">
    <location>
        <begin position="414"/>
        <end position="429"/>
    </location>
</feature>
<sequence>MTNSSVATARRGERKSLATNQRRRRDAYEIYDAVDRAEEVWHETATVFDELKTAHQAVEAAYRASKAKYRQAEEILASTEAAYLEEVESLTEAPAAYHNVPGILDNSLVLSDEQVHRLKSRFGELDYHTQGTLLRQMQSLLAGLTRVNERSCRSVRAEQDQGMRIKGLARLQAPRRELFVEKENCDPVGYQASHPGGPTSGKTQNKSNLKAHRRRRKEPRAGQRTPRTSALRARSDVGRYRRGREYDLFDRFERSEVVEPGSRGREMAESVRMSPHVRPGSEKPARTYTGDDVWTDVVVVDGFRRFEAPEHPCQIATQQHNQSRETKHTEAKASQISSQPITSLNGARRAYRQARKAREDANSRYRKAKRLYRKAKAGTASFAKQPEGQLVPAAGTQPYAEGNAVSIERGERGQCQTSSNPPTNDNGDNQLKPAEADTRREIPRTTEYEPESVTHDAADHEWLTMSDKDATIEATTKLPADPMKFVKLRQSARAEWYGKEERAYFKSLLARYHPDEQAKFMADGPAMNATDSWRRPPGTVSRMRERKSNVWHRFCQEMGLLRWMHENPRLKMEQAVSSCLLARQMSIT</sequence>
<feature type="compositionally biased region" description="Basic residues" evidence="1">
    <location>
        <begin position="209"/>
        <end position="218"/>
    </location>
</feature>
<feature type="region of interest" description="Disordered" evidence="1">
    <location>
        <begin position="184"/>
        <end position="233"/>
    </location>
</feature>
<feature type="compositionally biased region" description="Basic and acidic residues" evidence="1">
    <location>
        <begin position="260"/>
        <end position="269"/>
    </location>
</feature>
<evidence type="ECO:0000313" key="2">
    <source>
        <dbReference type="EMBL" id="KAK5937006.1"/>
    </source>
</evidence>
<protein>
    <submittedName>
        <fullName evidence="2">Uncharacterized protein</fullName>
    </submittedName>
</protein>
<feature type="compositionally biased region" description="Basic and acidic residues" evidence="1">
    <location>
        <begin position="434"/>
        <end position="454"/>
    </location>
</feature>
<reference evidence="2 3" key="1">
    <citation type="journal article" date="2023" name="Res Sq">
        <title>Genomic and morphological characterization of Knufia obscura isolated from the Mars 2020 spacecraft assembly facility.</title>
        <authorList>
            <person name="Chander A.M."/>
            <person name="Teixeira M.M."/>
            <person name="Singh N.K."/>
            <person name="Williams M.P."/>
            <person name="Parker C.W."/>
            <person name="Leo P."/>
            <person name="Stajich J.E."/>
            <person name="Torok T."/>
            <person name="Tighe S."/>
            <person name="Mason C.E."/>
            <person name="Venkateswaran K."/>
        </authorList>
    </citation>
    <scope>NUCLEOTIDE SEQUENCE [LARGE SCALE GENOMIC DNA]</scope>
    <source>
        <strain evidence="2 3">CCFEE 5817</strain>
    </source>
</reference>
<dbReference type="RefSeq" id="XP_064725096.1">
    <property type="nucleotide sequence ID" value="XM_064879143.1"/>
</dbReference>
<dbReference type="GeneID" id="90004204"/>
<evidence type="ECO:0000256" key="1">
    <source>
        <dbReference type="SAM" id="MobiDB-lite"/>
    </source>
</evidence>
<gene>
    <name evidence="2" type="ORF">PMZ80_010755</name>
</gene>
<feature type="region of interest" description="Disordered" evidence="1">
    <location>
        <begin position="409"/>
        <end position="454"/>
    </location>
</feature>
<accession>A0ABR0R8P3</accession>
<proteinExistence type="predicted"/>
<feature type="region of interest" description="Disordered" evidence="1">
    <location>
        <begin position="1"/>
        <end position="21"/>
    </location>
</feature>
<keyword evidence="3" id="KW-1185">Reference proteome</keyword>
<evidence type="ECO:0000313" key="3">
    <source>
        <dbReference type="Proteomes" id="UP001334248"/>
    </source>
</evidence>
<comment type="caution">
    <text evidence="2">The sequence shown here is derived from an EMBL/GenBank/DDBJ whole genome shotgun (WGS) entry which is preliminary data.</text>
</comment>
<feature type="compositionally biased region" description="Polar residues" evidence="1">
    <location>
        <begin position="332"/>
        <end position="345"/>
    </location>
</feature>
<organism evidence="2 3">
    <name type="scientific">Knufia obscura</name>
    <dbReference type="NCBI Taxonomy" id="1635080"/>
    <lineage>
        <taxon>Eukaryota</taxon>
        <taxon>Fungi</taxon>
        <taxon>Dikarya</taxon>
        <taxon>Ascomycota</taxon>
        <taxon>Pezizomycotina</taxon>
        <taxon>Eurotiomycetes</taxon>
        <taxon>Chaetothyriomycetidae</taxon>
        <taxon>Chaetothyriales</taxon>
        <taxon>Trichomeriaceae</taxon>
        <taxon>Knufia</taxon>
    </lineage>
</organism>
<feature type="compositionally biased region" description="Basic residues" evidence="1">
    <location>
        <begin position="364"/>
        <end position="376"/>
    </location>
</feature>
<feature type="compositionally biased region" description="Basic and acidic residues" evidence="1">
    <location>
        <begin position="322"/>
        <end position="331"/>
    </location>
</feature>
<dbReference type="EMBL" id="JAVHJV010000020">
    <property type="protein sequence ID" value="KAK5937006.1"/>
    <property type="molecule type" value="Genomic_DNA"/>
</dbReference>
<feature type="region of interest" description="Disordered" evidence="1">
    <location>
        <begin position="260"/>
        <end position="288"/>
    </location>
</feature>
<name>A0ABR0R8P3_9EURO</name>
<feature type="region of interest" description="Disordered" evidence="1">
    <location>
        <begin position="310"/>
        <end position="397"/>
    </location>
</feature>